<accession>A0ABV7G654</accession>
<proteinExistence type="predicted"/>
<dbReference type="EMBL" id="JBHRTN010000019">
    <property type="protein sequence ID" value="MFC3127141.1"/>
    <property type="molecule type" value="Genomic_DNA"/>
</dbReference>
<gene>
    <name evidence="1" type="ORF">ACFOD4_18900</name>
</gene>
<reference evidence="2" key="1">
    <citation type="journal article" date="2019" name="Int. J. Syst. Evol. Microbiol.">
        <title>The Global Catalogue of Microorganisms (GCM) 10K type strain sequencing project: providing services to taxonomists for standard genome sequencing and annotation.</title>
        <authorList>
            <consortium name="The Broad Institute Genomics Platform"/>
            <consortium name="The Broad Institute Genome Sequencing Center for Infectious Disease"/>
            <person name="Wu L."/>
            <person name="Ma J."/>
        </authorList>
    </citation>
    <scope>NUCLEOTIDE SEQUENCE [LARGE SCALE GENOMIC DNA]</scope>
    <source>
        <strain evidence="2">KCTC 52094</strain>
    </source>
</reference>
<dbReference type="RefSeq" id="WP_379598953.1">
    <property type="nucleotide sequence ID" value="NZ_JBHRTN010000019.1"/>
</dbReference>
<evidence type="ECO:0000313" key="2">
    <source>
        <dbReference type="Proteomes" id="UP001595593"/>
    </source>
</evidence>
<dbReference type="Proteomes" id="UP001595593">
    <property type="component" value="Unassembled WGS sequence"/>
</dbReference>
<protein>
    <submittedName>
        <fullName evidence="1">Uncharacterized protein</fullName>
    </submittedName>
</protein>
<organism evidence="1 2">
    <name type="scientific">Teichococcus globiformis</name>
    <dbReference type="NCBI Taxonomy" id="2307229"/>
    <lineage>
        <taxon>Bacteria</taxon>
        <taxon>Pseudomonadati</taxon>
        <taxon>Pseudomonadota</taxon>
        <taxon>Alphaproteobacteria</taxon>
        <taxon>Acetobacterales</taxon>
        <taxon>Roseomonadaceae</taxon>
        <taxon>Roseomonas</taxon>
    </lineage>
</organism>
<name>A0ABV7G654_9PROT</name>
<comment type="caution">
    <text evidence="1">The sequence shown here is derived from an EMBL/GenBank/DDBJ whole genome shotgun (WGS) entry which is preliminary data.</text>
</comment>
<keyword evidence="2" id="KW-1185">Reference proteome</keyword>
<sequence length="101" mass="11238">MTAPNRYPAYTVHPSRKEHHAVALSWAKGQGLRRIAAQALELQFGDVSRHGGQCFALDMKRLILFSKAAIDLYEITHPVVTSTRVAPSEISGAIARSRFHR</sequence>
<evidence type="ECO:0000313" key="1">
    <source>
        <dbReference type="EMBL" id="MFC3127141.1"/>
    </source>
</evidence>